<gene>
    <name evidence="1" type="ORF">FHW37_1235</name>
</gene>
<dbReference type="Pfam" id="PF00106">
    <property type="entry name" value="adh_short"/>
    <property type="match status" value="1"/>
</dbReference>
<sequence length="238" mass="25468">MDTKGNCILSSLPVGFRAVVIGASGGIGSAICDVIADQPHLRELVRLSRSSQGFDLTDENSIAAHASHLRARPIHLLICATGVLTIGDRSPEKALKHLDPEIMAAQFATNTIGPALIAKHFLPLLDRREKSTAAFLSARVGSIGDNRLGGWISYRSSKAALNQVVHTAAIEMQRTHPQAAVVAVHPGTVRTRLSAPYSSGHPTLSPSEASSSIMKMLGQITPDQTGKFFSYDGREIEW</sequence>
<dbReference type="PANTHER" id="PTHR45458">
    <property type="entry name" value="SHORT-CHAIN DEHYDROGENASE/REDUCTASE SDR"/>
    <property type="match status" value="1"/>
</dbReference>
<dbReference type="GO" id="GO:0016616">
    <property type="term" value="F:oxidoreductase activity, acting on the CH-OH group of donors, NAD or NADP as acceptor"/>
    <property type="evidence" value="ECO:0007669"/>
    <property type="project" value="TreeGrafter"/>
</dbReference>
<name>A0A561PVU5_9HYPH</name>
<proteinExistence type="predicted"/>
<organism evidence="1 2">
    <name type="scientific">Neorhizobium alkalisoli</name>
    <dbReference type="NCBI Taxonomy" id="528178"/>
    <lineage>
        <taxon>Bacteria</taxon>
        <taxon>Pseudomonadati</taxon>
        <taxon>Pseudomonadota</taxon>
        <taxon>Alphaproteobacteria</taxon>
        <taxon>Hyphomicrobiales</taxon>
        <taxon>Rhizobiaceae</taxon>
        <taxon>Rhizobium/Agrobacterium group</taxon>
        <taxon>Neorhizobium</taxon>
    </lineage>
</organism>
<dbReference type="PRINTS" id="PR00081">
    <property type="entry name" value="GDHRDH"/>
</dbReference>
<reference evidence="1 2" key="1">
    <citation type="submission" date="2019-06" db="EMBL/GenBank/DDBJ databases">
        <title>Sorghum-associated microbial communities from plants grown in Nebraska, USA.</title>
        <authorList>
            <person name="Schachtman D."/>
        </authorList>
    </citation>
    <scope>NUCLEOTIDE SEQUENCE [LARGE SCALE GENOMIC DNA]</scope>
    <source>
        <strain evidence="1 2">1225</strain>
    </source>
</reference>
<evidence type="ECO:0000313" key="2">
    <source>
        <dbReference type="Proteomes" id="UP000320653"/>
    </source>
</evidence>
<dbReference type="InterPro" id="IPR002347">
    <property type="entry name" value="SDR_fam"/>
</dbReference>
<dbReference type="Proteomes" id="UP000320653">
    <property type="component" value="Unassembled WGS sequence"/>
</dbReference>
<dbReference type="InterPro" id="IPR036291">
    <property type="entry name" value="NAD(P)-bd_dom_sf"/>
</dbReference>
<dbReference type="AlphaFoldDB" id="A0A561PVU5"/>
<evidence type="ECO:0000313" key="1">
    <source>
        <dbReference type="EMBL" id="TWF42227.1"/>
    </source>
</evidence>
<accession>A0A561PVU5</accession>
<dbReference type="Gene3D" id="3.40.50.720">
    <property type="entry name" value="NAD(P)-binding Rossmann-like Domain"/>
    <property type="match status" value="1"/>
</dbReference>
<comment type="caution">
    <text evidence="1">The sequence shown here is derived from an EMBL/GenBank/DDBJ whole genome shotgun (WGS) entry which is preliminary data.</text>
</comment>
<dbReference type="EMBL" id="VIWP01000023">
    <property type="protein sequence ID" value="TWF42227.1"/>
    <property type="molecule type" value="Genomic_DNA"/>
</dbReference>
<dbReference type="InterPro" id="IPR052184">
    <property type="entry name" value="SDR_enzymes"/>
</dbReference>
<protein>
    <submittedName>
        <fullName evidence="1">NAD(P)-dependent dehydrogenase (Short-subunit alcohol dehydrogenase family)</fullName>
    </submittedName>
</protein>
<dbReference type="RefSeq" id="WP_246691058.1">
    <property type="nucleotide sequence ID" value="NZ_VIWP01000023.1"/>
</dbReference>
<keyword evidence="2" id="KW-1185">Reference proteome</keyword>
<dbReference type="PANTHER" id="PTHR45458:SF1">
    <property type="entry name" value="SHORT CHAIN DEHYDROGENASE"/>
    <property type="match status" value="1"/>
</dbReference>
<dbReference type="SUPFAM" id="SSF51735">
    <property type="entry name" value="NAD(P)-binding Rossmann-fold domains"/>
    <property type="match status" value="1"/>
</dbReference>